<dbReference type="eggNOG" id="KOG1325">
    <property type="taxonomic scope" value="Eukaryota"/>
</dbReference>
<dbReference type="OrthoDB" id="4084751at2759"/>
<feature type="compositionally biased region" description="Low complexity" evidence="10">
    <location>
        <begin position="617"/>
        <end position="645"/>
    </location>
</feature>
<dbReference type="EMBL" id="HE612861">
    <property type="protein sequence ID" value="CCE63727.1"/>
    <property type="molecule type" value="Genomic_DNA"/>
</dbReference>
<evidence type="ECO:0000256" key="2">
    <source>
        <dbReference type="ARBA" id="ARBA00013274"/>
    </source>
</evidence>
<protein>
    <recommendedName>
        <fullName evidence="2 9">Lysophospholipase</fullName>
        <ecNumber evidence="2 9">3.1.1.5</ecNumber>
    </recommendedName>
</protein>
<dbReference type="SUPFAM" id="SSF52151">
    <property type="entry name" value="FabD/lysophospholipase-like"/>
    <property type="match status" value="1"/>
</dbReference>
<name>G8BUE1_TETPH</name>
<evidence type="ECO:0000313" key="13">
    <source>
        <dbReference type="Proteomes" id="UP000005666"/>
    </source>
</evidence>
<keyword evidence="7" id="KW-0325">Glycoprotein</keyword>
<keyword evidence="4 8" id="KW-0378">Hydrolase</keyword>
<dbReference type="GO" id="GO:0006660">
    <property type="term" value="P:phosphatidylserine catabolic process"/>
    <property type="evidence" value="ECO:0007669"/>
    <property type="project" value="EnsemblFungi"/>
</dbReference>
<sequence length="673" mass="71615">MQLFSFLVTAPLLASILEVQAWSPHNSYTPANVTCPNDFNLIREGASSLSSNETEWLSRRDEITKAALKEFLQRATSNFTDSSIVNEIFGASNSSNSSNSTVSKLRVGIAASGGGYRAMLSGAGMVAAFDNRTIGANAYGFGGLLQGSTYLSGLSGGNWLTGTLAWNNWTSVQDIIDNTYTDNSIWDITDGLVSGTANNTLMWETIFAEVAGKSAAGYNTSLADYWGRGLAYNFFPNLPNGGSGYTWSTLRDSNVFLNAEMPFPITVTDARDPNTTISYVNSTIVEFNPFEMGSWDPSLNSFADVKYIGSAVNNGSPIVDGVCAAGFDNAGFIIGTSSTLFTPAMSSAVGTLLGNSSSTVGTFLVNEIAVDTNDVANFGPNPFYGSSFGISNIGNKDILTLADGGEDNIELPLIALIQKQRDLDVVFALDNSADTAENWPDGNGLISAYRRQFYPQGSNISFPYVPDAETFVSEGLNKRPTFFGCDAANLTNLAYVPPLIVYLPNYEVSYASNTSTLQLAYNETERLSMIQNGFEAVTRGNFTEDSKFLGCVACAVMRRSQESLGLDLPSECQSCFDTYCWDGSLSDSAALDSAANSTSTISSTSASNSTTMSISMTTSTSASSSNNNGTSASSNSTPSRSSTSSHNGATSLDVTTKITLVTVFIFNFLLGNF</sequence>
<evidence type="ECO:0000256" key="7">
    <source>
        <dbReference type="ARBA" id="ARBA00023180"/>
    </source>
</evidence>
<accession>G8BUE1</accession>
<dbReference type="FunFam" id="3.40.1090.10:FF:000010">
    <property type="entry name" value="Lysophospholipase"/>
    <property type="match status" value="1"/>
</dbReference>
<feature type="region of interest" description="Disordered" evidence="10">
    <location>
        <begin position="617"/>
        <end position="648"/>
    </location>
</feature>
<dbReference type="RefSeq" id="XP_003686161.1">
    <property type="nucleotide sequence ID" value="XM_003686113.1"/>
</dbReference>
<reference evidence="12 13" key="1">
    <citation type="journal article" date="2011" name="Proc. Natl. Acad. Sci. U.S.A.">
        <title>Evolutionary erosion of yeast sex chromosomes by mating-type switching accidents.</title>
        <authorList>
            <person name="Gordon J.L."/>
            <person name="Armisen D."/>
            <person name="Proux-Wera E."/>
            <person name="Oheigeartaigh S.S."/>
            <person name="Byrne K.P."/>
            <person name="Wolfe K.H."/>
        </authorList>
    </citation>
    <scope>NUCLEOTIDE SEQUENCE [LARGE SCALE GENOMIC DNA]</scope>
    <source>
        <strain evidence="13">ATCC 24235 / CBS 4417 / NBRC 1672 / NRRL Y-8282 / UCD 70-5</strain>
    </source>
</reference>
<dbReference type="Gene3D" id="3.40.1090.10">
    <property type="entry name" value="Cytosolic phospholipase A2 catalytic domain"/>
    <property type="match status" value="1"/>
</dbReference>
<evidence type="ECO:0000256" key="9">
    <source>
        <dbReference type="RuleBase" id="RU362103"/>
    </source>
</evidence>
<dbReference type="GO" id="GO:0005783">
    <property type="term" value="C:endoplasmic reticulum"/>
    <property type="evidence" value="ECO:0007669"/>
    <property type="project" value="TreeGrafter"/>
</dbReference>
<dbReference type="PROSITE" id="PS51210">
    <property type="entry name" value="PLA2C"/>
    <property type="match status" value="1"/>
</dbReference>
<dbReference type="KEGG" id="tpf:TPHA_0F02460"/>
<evidence type="ECO:0000256" key="10">
    <source>
        <dbReference type="SAM" id="MobiDB-lite"/>
    </source>
</evidence>
<dbReference type="InterPro" id="IPR016035">
    <property type="entry name" value="Acyl_Trfase/lysoPLipase"/>
</dbReference>
<evidence type="ECO:0000256" key="3">
    <source>
        <dbReference type="ARBA" id="ARBA00022729"/>
    </source>
</evidence>
<dbReference type="OMA" id="FWGNITA"/>
<dbReference type="GO" id="GO:0005886">
    <property type="term" value="C:plasma membrane"/>
    <property type="evidence" value="ECO:0007669"/>
    <property type="project" value="TreeGrafter"/>
</dbReference>
<feature type="domain" description="PLA2c" evidence="11">
    <location>
        <begin position="34"/>
        <end position="586"/>
    </location>
</feature>
<keyword evidence="6 8" id="KW-0443">Lipid metabolism</keyword>
<dbReference type="Pfam" id="PF01735">
    <property type="entry name" value="PLA2_B"/>
    <property type="match status" value="1"/>
</dbReference>
<dbReference type="InterPro" id="IPR002642">
    <property type="entry name" value="LysoPLipase_cat_dom"/>
</dbReference>
<evidence type="ECO:0000256" key="4">
    <source>
        <dbReference type="ARBA" id="ARBA00022801"/>
    </source>
</evidence>
<gene>
    <name evidence="12" type="primary">TPHA0F02460</name>
    <name evidence="12" type="ordered locus">TPHA_0F02460</name>
</gene>
<dbReference type="GO" id="GO:0046488">
    <property type="term" value="P:phosphatidylinositol metabolic process"/>
    <property type="evidence" value="ECO:0007669"/>
    <property type="project" value="EnsemblFungi"/>
</dbReference>
<dbReference type="SMART" id="SM00022">
    <property type="entry name" value="PLAc"/>
    <property type="match status" value="1"/>
</dbReference>
<dbReference type="AlphaFoldDB" id="G8BUE1"/>
<evidence type="ECO:0000256" key="6">
    <source>
        <dbReference type="ARBA" id="ARBA00023098"/>
    </source>
</evidence>
<dbReference type="PANTHER" id="PTHR10728:SF33">
    <property type="entry name" value="LYSOPHOSPHOLIPASE 1-RELATED"/>
    <property type="match status" value="1"/>
</dbReference>
<dbReference type="Proteomes" id="UP000005666">
    <property type="component" value="Chromosome 6"/>
</dbReference>
<evidence type="ECO:0000256" key="5">
    <source>
        <dbReference type="ARBA" id="ARBA00022963"/>
    </source>
</evidence>
<evidence type="ECO:0000313" key="12">
    <source>
        <dbReference type="EMBL" id="CCE63727.1"/>
    </source>
</evidence>
<dbReference type="GO" id="GO:0004622">
    <property type="term" value="F:phosphatidylcholine lysophospholipase activity"/>
    <property type="evidence" value="ECO:0007669"/>
    <property type="project" value="UniProtKB-EC"/>
</dbReference>
<evidence type="ECO:0000256" key="8">
    <source>
        <dbReference type="PROSITE-ProRule" id="PRU00555"/>
    </source>
</evidence>
<comment type="similarity">
    <text evidence="1 9">Belongs to the lysophospholipase family.</text>
</comment>
<proteinExistence type="inferred from homology"/>
<dbReference type="GO" id="GO:0004623">
    <property type="term" value="F:phospholipase A2 activity"/>
    <property type="evidence" value="ECO:0007669"/>
    <property type="project" value="TreeGrafter"/>
</dbReference>
<feature type="chain" id="PRO_5005132969" description="Lysophospholipase" evidence="9">
    <location>
        <begin position="22"/>
        <end position="673"/>
    </location>
</feature>
<keyword evidence="5 8" id="KW-0442">Lipid degradation</keyword>
<comment type="catalytic activity">
    <reaction evidence="9">
        <text>a 1-acyl-sn-glycero-3-phosphocholine + H2O = sn-glycerol 3-phosphocholine + a fatty acid + H(+)</text>
        <dbReference type="Rhea" id="RHEA:15177"/>
        <dbReference type="ChEBI" id="CHEBI:15377"/>
        <dbReference type="ChEBI" id="CHEBI:15378"/>
        <dbReference type="ChEBI" id="CHEBI:16870"/>
        <dbReference type="ChEBI" id="CHEBI:28868"/>
        <dbReference type="ChEBI" id="CHEBI:58168"/>
        <dbReference type="EC" id="3.1.1.5"/>
    </reaction>
</comment>
<dbReference type="GO" id="GO:0005829">
    <property type="term" value="C:cytosol"/>
    <property type="evidence" value="ECO:0007669"/>
    <property type="project" value="TreeGrafter"/>
</dbReference>
<keyword evidence="3 9" id="KW-0732">Signal</keyword>
<dbReference type="GeneID" id="11535656"/>
<evidence type="ECO:0000256" key="1">
    <source>
        <dbReference type="ARBA" id="ARBA00008780"/>
    </source>
</evidence>
<dbReference type="HOGENOM" id="CLU_014602_0_0_1"/>
<keyword evidence="13" id="KW-1185">Reference proteome</keyword>
<dbReference type="STRING" id="1071381.G8BUE1"/>
<organism evidence="12 13">
    <name type="scientific">Tetrapisispora phaffii (strain ATCC 24235 / CBS 4417 / NBRC 1672 / NRRL Y-8282 / UCD 70-5)</name>
    <name type="common">Yeast</name>
    <name type="synonym">Fabospora phaffii</name>
    <dbReference type="NCBI Taxonomy" id="1071381"/>
    <lineage>
        <taxon>Eukaryota</taxon>
        <taxon>Fungi</taxon>
        <taxon>Dikarya</taxon>
        <taxon>Ascomycota</taxon>
        <taxon>Saccharomycotina</taxon>
        <taxon>Saccharomycetes</taxon>
        <taxon>Saccharomycetales</taxon>
        <taxon>Saccharomycetaceae</taxon>
        <taxon>Tetrapisispora</taxon>
    </lineage>
</organism>
<dbReference type="EC" id="3.1.1.5" evidence="2 9"/>
<feature type="signal peptide" evidence="9">
    <location>
        <begin position="1"/>
        <end position="21"/>
    </location>
</feature>
<evidence type="ECO:0000259" key="11">
    <source>
        <dbReference type="PROSITE" id="PS51210"/>
    </source>
</evidence>
<dbReference type="GO" id="GO:0005576">
    <property type="term" value="C:extracellular region"/>
    <property type="evidence" value="ECO:0007669"/>
    <property type="project" value="EnsemblFungi"/>
</dbReference>
<dbReference type="PANTHER" id="PTHR10728">
    <property type="entry name" value="CYTOSOLIC PHOSPHOLIPASE A2"/>
    <property type="match status" value="1"/>
</dbReference>